<evidence type="ECO:0000259" key="2">
    <source>
        <dbReference type="Pfam" id="PF12146"/>
    </source>
</evidence>
<dbReference type="Gene3D" id="3.40.50.1820">
    <property type="entry name" value="alpha/beta hydrolase"/>
    <property type="match status" value="1"/>
</dbReference>
<sequence>MREDIEIKTHDQTTLRGWFFPVEKIVAPVIVMSPGFSGIKDNFLDIFAERFQQAGFAVFLYDHRNWGASDGLPRHHTNNYEQTQDTHDVIHYVSNRSDVDSERIAIWGSSYSGGIAITAGAVDPRIKVVVTQVPFVSGRMTRERFPKTLLAKIYSDRGETTSMEPTYIPIFPATAEEAENSNNGAVLGTKESWDHLQIIQEKGKVRENKVTLQSFFHAIRAEPSAFIAQLAPKPLFMVVALQDSLIDPQAQLEVFAMAGEPKELLELDCGHFRVYRDNVFEKNIAAQIAFLERHL</sequence>
<proteinExistence type="inferred from homology"/>
<protein>
    <recommendedName>
        <fullName evidence="2">Serine aminopeptidase S33 domain-containing protein</fullName>
    </recommendedName>
</protein>
<reference evidence="3" key="2">
    <citation type="submission" date="2012-06" db="EMBL/GenBank/DDBJ databases">
        <title>Annotation of the Genome Sequence of Fusarium oxysporum Fo47.</title>
        <authorList>
            <consortium name="The Broad Institute Genomics Platform"/>
            <person name="Ma L.-J."/>
            <person name="Corby-Kistler H."/>
            <person name="Broz K."/>
            <person name="Gale L.R."/>
            <person name="Jonkers W."/>
            <person name="O'Donnell K."/>
            <person name="Ploetz R."/>
            <person name="Steinberg C."/>
            <person name="Schwartz D.C."/>
            <person name="VanEtten H."/>
            <person name="Zhou S."/>
            <person name="Young S.K."/>
            <person name="Zeng Q."/>
            <person name="Gargeya S."/>
            <person name="Fitzgerald M."/>
            <person name="Abouelleil A."/>
            <person name="Alvarado L."/>
            <person name="Chapman S.B."/>
            <person name="Gainer-Dewar J."/>
            <person name="Goldberg J."/>
            <person name="Griggs A."/>
            <person name="Gujja S."/>
            <person name="Hansen M."/>
            <person name="Howarth C."/>
            <person name="Imamovic A."/>
            <person name="Ireland A."/>
            <person name="Larimer J."/>
            <person name="McCowan C."/>
            <person name="Murphy C."/>
            <person name="Pearson M."/>
            <person name="Poon T.W."/>
            <person name="Priest M."/>
            <person name="Roberts A."/>
            <person name="Saif S."/>
            <person name="Shea T."/>
            <person name="Sykes S."/>
            <person name="Wortman J."/>
            <person name="Nusbaum C."/>
            <person name="Birren B."/>
        </authorList>
    </citation>
    <scope>NUCLEOTIDE SEQUENCE</scope>
    <source>
        <strain evidence="3">Fo47</strain>
    </source>
</reference>
<organism evidence="3">
    <name type="scientific">Fusarium oxysporum Fo47</name>
    <dbReference type="NCBI Taxonomy" id="660027"/>
    <lineage>
        <taxon>Eukaryota</taxon>
        <taxon>Fungi</taxon>
        <taxon>Dikarya</taxon>
        <taxon>Ascomycota</taxon>
        <taxon>Pezizomycotina</taxon>
        <taxon>Sordariomycetes</taxon>
        <taxon>Hypocreomycetidae</taxon>
        <taxon>Hypocreales</taxon>
        <taxon>Nectriaceae</taxon>
        <taxon>Fusarium</taxon>
        <taxon>Fusarium oxysporum species complex</taxon>
    </lineage>
</organism>
<dbReference type="EMBL" id="JH717916">
    <property type="protein sequence ID" value="EWZ28979.1"/>
    <property type="molecule type" value="Genomic_DNA"/>
</dbReference>
<accession>W9JEU2</accession>
<feature type="domain" description="Serine aminopeptidase S33" evidence="2">
    <location>
        <begin position="29"/>
        <end position="261"/>
    </location>
</feature>
<name>W9JEU2_FUSOX</name>
<dbReference type="AlphaFoldDB" id="W9JEU2"/>
<gene>
    <name evidence="3" type="ORF">FOZG_17278</name>
</gene>
<dbReference type="Pfam" id="PF12146">
    <property type="entry name" value="Hydrolase_4"/>
    <property type="match status" value="1"/>
</dbReference>
<dbReference type="VEuPathDB" id="FungiDB:FOZG_17278"/>
<dbReference type="PANTHER" id="PTHR47751:SF2">
    <property type="entry name" value="DLTD N-TERMINAL DOMAIN PROTEIN (AFU_ORTHOLOGUE AFUA_8G00380)-RELATED"/>
    <property type="match status" value="1"/>
</dbReference>
<evidence type="ECO:0000256" key="1">
    <source>
        <dbReference type="ARBA" id="ARBA00029464"/>
    </source>
</evidence>
<dbReference type="InterPro" id="IPR022742">
    <property type="entry name" value="Hydrolase_4"/>
</dbReference>
<dbReference type="HOGENOM" id="CLU_048587_1_1_1"/>
<reference evidence="3" key="1">
    <citation type="submission" date="2011-06" db="EMBL/GenBank/DDBJ databases">
        <title>The Genome Sequence of Fusarium oxysporum Fo47.</title>
        <authorList>
            <consortium name="The Broad Institute Genome Sequencing Platform"/>
            <person name="Ma L.-J."/>
            <person name="Gale L.R."/>
            <person name="Schwartz D.C."/>
            <person name="Zhou S."/>
            <person name="Corby-Kistler H."/>
            <person name="Young S.K."/>
            <person name="Zeng Q."/>
            <person name="Gargeya S."/>
            <person name="Fitzgerald M."/>
            <person name="Haas B."/>
            <person name="Abouelleil A."/>
            <person name="Alvarado L."/>
            <person name="Arachchi H.M."/>
            <person name="Berlin A."/>
            <person name="Brown A."/>
            <person name="Chapman S.B."/>
            <person name="Chen Z."/>
            <person name="Dunbar C."/>
            <person name="Freedman E."/>
            <person name="Gearin G."/>
            <person name="Gellesch M."/>
            <person name="Goldberg J."/>
            <person name="Griggs A."/>
            <person name="Gujja S."/>
            <person name="Heiman D."/>
            <person name="Howarth C."/>
            <person name="Larson L."/>
            <person name="Lui A."/>
            <person name="MacDonald P.J.P."/>
            <person name="Mehta T."/>
            <person name="Montmayeur A."/>
            <person name="Murphy C."/>
            <person name="Neiman D."/>
            <person name="Pearson M."/>
            <person name="Priest M."/>
            <person name="Roberts A."/>
            <person name="Saif S."/>
            <person name="Shea T."/>
            <person name="Shenoy N."/>
            <person name="Sisk P."/>
            <person name="Stolte C."/>
            <person name="Sykes S."/>
            <person name="Wortman J."/>
            <person name="Nusbaum C."/>
            <person name="Birren B."/>
        </authorList>
    </citation>
    <scope>NUCLEOTIDE SEQUENCE [LARGE SCALE GENOMIC DNA]</scope>
    <source>
        <strain evidence="3">Fo47</strain>
    </source>
</reference>
<dbReference type="Proteomes" id="UP000030766">
    <property type="component" value="Unassembled WGS sequence"/>
</dbReference>
<comment type="similarity">
    <text evidence="1">Belongs to the polyketide transferase af380 family.</text>
</comment>
<dbReference type="SUPFAM" id="SSF53474">
    <property type="entry name" value="alpha/beta-Hydrolases"/>
    <property type="match status" value="1"/>
</dbReference>
<dbReference type="InterPro" id="IPR029058">
    <property type="entry name" value="AB_hydrolase_fold"/>
</dbReference>
<dbReference type="InterPro" id="IPR051411">
    <property type="entry name" value="Polyketide_trans_af380"/>
</dbReference>
<dbReference type="Gene3D" id="1.10.10.800">
    <property type="match status" value="1"/>
</dbReference>
<dbReference type="PANTHER" id="PTHR47751">
    <property type="entry name" value="SUPERFAMILY HYDROLASE, PUTATIVE (AFU_ORTHOLOGUE AFUA_2G16580)-RELATED"/>
    <property type="match status" value="1"/>
</dbReference>
<evidence type="ECO:0000313" key="3">
    <source>
        <dbReference type="EMBL" id="EWZ28979.1"/>
    </source>
</evidence>